<organism evidence="3 4">
    <name type="scientific">Piscibacillus salipiscarius</name>
    <dbReference type="NCBI Taxonomy" id="299480"/>
    <lineage>
        <taxon>Bacteria</taxon>
        <taxon>Bacillati</taxon>
        <taxon>Bacillota</taxon>
        <taxon>Bacilli</taxon>
        <taxon>Bacillales</taxon>
        <taxon>Bacillaceae</taxon>
        <taxon>Piscibacillus</taxon>
    </lineage>
</organism>
<comment type="caution">
    <text evidence="3">The sequence shown here is derived from an EMBL/GenBank/DDBJ whole genome shotgun (WGS) entry which is preliminary data.</text>
</comment>
<dbReference type="Gene3D" id="1.20.58.300">
    <property type="entry name" value="FlgN-like"/>
    <property type="match status" value="1"/>
</dbReference>
<keyword evidence="3" id="KW-0282">Flagellum</keyword>
<keyword evidence="3" id="KW-0966">Cell projection</keyword>
<dbReference type="InterPro" id="IPR036679">
    <property type="entry name" value="FlgN-like_sf"/>
</dbReference>
<evidence type="ECO:0000256" key="1">
    <source>
        <dbReference type="ARBA" id="ARBA00022795"/>
    </source>
</evidence>
<accession>A0ABW5QB98</accession>
<proteinExistence type="predicted"/>
<protein>
    <submittedName>
        <fullName evidence="3">Flagellar protein FlgN</fullName>
    </submittedName>
</protein>
<keyword evidence="3" id="KW-0969">Cilium</keyword>
<gene>
    <name evidence="3" type="ORF">ACFSW4_09040</name>
</gene>
<name>A0ABW5QB98_9BACI</name>
<sequence length="163" mass="19272">MTIQTIISHLEKLDQFNESLLALSKQKTEFVKNSQIDEFNQLLMKEKKHAQAIDQVESKRIQLTEKWFEEHAPNAKEQTITQLIELTDDEEAKQKLEEIFEKLVINLAQLKEQEQLNRELIEQSLQFIDLSLEMYEPQSKQMNYDSNKQAPQRQQTSMFDSKA</sequence>
<keyword evidence="1" id="KW-1005">Bacterial flagellum biogenesis</keyword>
<dbReference type="RefSeq" id="WP_377328791.1">
    <property type="nucleotide sequence ID" value="NZ_JBHUMZ010000021.1"/>
</dbReference>
<dbReference type="Proteomes" id="UP001597452">
    <property type="component" value="Unassembled WGS sequence"/>
</dbReference>
<dbReference type="SUPFAM" id="SSF140566">
    <property type="entry name" value="FlgN-like"/>
    <property type="match status" value="1"/>
</dbReference>
<dbReference type="InterPro" id="IPR007809">
    <property type="entry name" value="FlgN-like"/>
</dbReference>
<dbReference type="EMBL" id="JBHUMZ010000021">
    <property type="protein sequence ID" value="MFD2639005.1"/>
    <property type="molecule type" value="Genomic_DNA"/>
</dbReference>
<evidence type="ECO:0000313" key="4">
    <source>
        <dbReference type="Proteomes" id="UP001597452"/>
    </source>
</evidence>
<dbReference type="Pfam" id="PF05130">
    <property type="entry name" value="FlgN"/>
    <property type="match status" value="1"/>
</dbReference>
<feature type="region of interest" description="Disordered" evidence="2">
    <location>
        <begin position="139"/>
        <end position="163"/>
    </location>
</feature>
<evidence type="ECO:0000256" key="2">
    <source>
        <dbReference type="SAM" id="MobiDB-lite"/>
    </source>
</evidence>
<evidence type="ECO:0000313" key="3">
    <source>
        <dbReference type="EMBL" id="MFD2639005.1"/>
    </source>
</evidence>
<keyword evidence="4" id="KW-1185">Reference proteome</keyword>
<reference evidence="4" key="1">
    <citation type="journal article" date="2019" name="Int. J. Syst. Evol. Microbiol.">
        <title>The Global Catalogue of Microorganisms (GCM) 10K type strain sequencing project: providing services to taxonomists for standard genome sequencing and annotation.</title>
        <authorList>
            <consortium name="The Broad Institute Genomics Platform"/>
            <consortium name="The Broad Institute Genome Sequencing Center for Infectious Disease"/>
            <person name="Wu L."/>
            <person name="Ma J."/>
        </authorList>
    </citation>
    <scope>NUCLEOTIDE SEQUENCE [LARGE SCALE GENOMIC DNA]</scope>
    <source>
        <strain evidence="4">TISTR 1571</strain>
    </source>
</reference>